<keyword evidence="2" id="KW-1185">Reference proteome</keyword>
<gene>
    <name evidence="1" type="ORF">BDZ94DRAFT_1322142</name>
</gene>
<evidence type="ECO:0000313" key="1">
    <source>
        <dbReference type="EMBL" id="KAF9463061.1"/>
    </source>
</evidence>
<reference evidence="1" key="1">
    <citation type="submission" date="2020-11" db="EMBL/GenBank/DDBJ databases">
        <authorList>
            <consortium name="DOE Joint Genome Institute"/>
            <person name="Ahrendt S."/>
            <person name="Riley R."/>
            <person name="Andreopoulos W."/>
            <person name="Labutti K."/>
            <person name="Pangilinan J."/>
            <person name="Ruiz-Duenas F.J."/>
            <person name="Barrasa J.M."/>
            <person name="Sanchez-Garcia M."/>
            <person name="Camarero S."/>
            <person name="Miyauchi S."/>
            <person name="Serrano A."/>
            <person name="Linde D."/>
            <person name="Babiker R."/>
            <person name="Drula E."/>
            <person name="Ayuso-Fernandez I."/>
            <person name="Pacheco R."/>
            <person name="Padilla G."/>
            <person name="Ferreira P."/>
            <person name="Barriuso J."/>
            <person name="Kellner H."/>
            <person name="Castanera R."/>
            <person name="Alfaro M."/>
            <person name="Ramirez L."/>
            <person name="Pisabarro A.G."/>
            <person name="Kuo A."/>
            <person name="Tritt A."/>
            <person name="Lipzen A."/>
            <person name="He G."/>
            <person name="Yan M."/>
            <person name="Ng V."/>
            <person name="Cullen D."/>
            <person name="Martin F."/>
            <person name="Rosso M.-N."/>
            <person name="Henrissat B."/>
            <person name="Hibbett D."/>
            <person name="Martinez A.T."/>
            <person name="Grigoriev I.V."/>
        </authorList>
    </citation>
    <scope>NUCLEOTIDE SEQUENCE</scope>
    <source>
        <strain evidence="1">CBS 247.69</strain>
    </source>
</reference>
<sequence>MVSVLTATYQVAAIIQSVTDEARRLPSLGKMSLKNRKLFAVDLTLVALAIRTGYLVDTVAPRDAVDVFSRLLSALRIVHPVFGTVIHVYEPTSGQSLFVNISMFLGNQILEGISSARSENRGHQDYGHEANVFEISFVRLHPDQRCEFLSAPPAGVISILKSLVDEFANVLSLPVSKTLPKTFSQDISVPLAAVLIEYPVAYVPMLSDQAPFLTGVNLDVYECVLTSDGSLQSSNPHTLLKFSSPSQLGKEHPDLLGPSHMIESLIAKFQPRVHKISSDTKLVVRQTVEIVDRVAL</sequence>
<dbReference type="Proteomes" id="UP000807353">
    <property type="component" value="Unassembled WGS sequence"/>
</dbReference>
<evidence type="ECO:0000313" key="2">
    <source>
        <dbReference type="Proteomes" id="UP000807353"/>
    </source>
</evidence>
<name>A0A9P5Y7B7_9AGAR</name>
<protein>
    <submittedName>
        <fullName evidence="1">Uncharacterized protein</fullName>
    </submittedName>
</protein>
<organism evidence="1 2">
    <name type="scientific">Collybia nuda</name>
    <dbReference type="NCBI Taxonomy" id="64659"/>
    <lineage>
        <taxon>Eukaryota</taxon>
        <taxon>Fungi</taxon>
        <taxon>Dikarya</taxon>
        <taxon>Basidiomycota</taxon>
        <taxon>Agaricomycotina</taxon>
        <taxon>Agaricomycetes</taxon>
        <taxon>Agaricomycetidae</taxon>
        <taxon>Agaricales</taxon>
        <taxon>Tricholomatineae</taxon>
        <taxon>Clitocybaceae</taxon>
        <taxon>Collybia</taxon>
    </lineage>
</organism>
<accession>A0A9P5Y7B7</accession>
<comment type="caution">
    <text evidence="1">The sequence shown here is derived from an EMBL/GenBank/DDBJ whole genome shotgun (WGS) entry which is preliminary data.</text>
</comment>
<dbReference type="OrthoDB" id="3267419at2759"/>
<dbReference type="EMBL" id="MU150266">
    <property type="protein sequence ID" value="KAF9463061.1"/>
    <property type="molecule type" value="Genomic_DNA"/>
</dbReference>
<proteinExistence type="predicted"/>
<dbReference type="AlphaFoldDB" id="A0A9P5Y7B7"/>